<dbReference type="AlphaFoldDB" id="A0A0F8WH64"/>
<evidence type="ECO:0000313" key="1">
    <source>
        <dbReference type="EMBL" id="KKK56217.1"/>
    </source>
</evidence>
<organism evidence="1">
    <name type="scientific">marine sediment metagenome</name>
    <dbReference type="NCBI Taxonomy" id="412755"/>
    <lineage>
        <taxon>unclassified sequences</taxon>
        <taxon>metagenomes</taxon>
        <taxon>ecological metagenomes</taxon>
    </lineage>
</organism>
<reference evidence="1" key="1">
    <citation type="journal article" date="2015" name="Nature">
        <title>Complex archaea that bridge the gap between prokaryotes and eukaryotes.</title>
        <authorList>
            <person name="Spang A."/>
            <person name="Saw J.H."/>
            <person name="Jorgensen S.L."/>
            <person name="Zaremba-Niedzwiedzka K."/>
            <person name="Martijn J."/>
            <person name="Lind A.E."/>
            <person name="van Eijk R."/>
            <person name="Schleper C."/>
            <person name="Guy L."/>
            <person name="Ettema T.J."/>
        </authorList>
    </citation>
    <scope>NUCLEOTIDE SEQUENCE</scope>
</reference>
<proteinExistence type="predicted"/>
<name>A0A0F8WH64_9ZZZZ</name>
<accession>A0A0F8WH64</accession>
<gene>
    <name evidence="1" type="ORF">LCGC14_3066750</name>
</gene>
<dbReference type="EMBL" id="LAZR01065102">
    <property type="protein sequence ID" value="KKK56217.1"/>
    <property type="molecule type" value="Genomic_DNA"/>
</dbReference>
<protein>
    <submittedName>
        <fullName evidence="1">Uncharacterized protein</fullName>
    </submittedName>
</protein>
<comment type="caution">
    <text evidence="1">The sequence shown here is derived from an EMBL/GenBank/DDBJ whole genome shotgun (WGS) entry which is preliminary data.</text>
</comment>
<sequence length="55" mass="6050">MLSKGRLKEKLYEISFSEDLLNLADTVLSSLNLQEKLDIGLWAGNLAQSVALAND</sequence>